<name>J5Q323_TRIAS</name>
<dbReference type="GO" id="GO:0016491">
    <property type="term" value="F:oxidoreductase activity"/>
    <property type="evidence" value="ECO:0007669"/>
    <property type="project" value="TreeGrafter"/>
</dbReference>
<organism evidence="1 2">
    <name type="scientific">Trichosporon asahii var. asahii (strain ATCC 90039 / CBS 2479 / JCM 2466 / KCTC 7840 / NBRC 103889/ NCYC 2677 / UAMH 7654)</name>
    <name type="common">Yeast</name>
    <dbReference type="NCBI Taxonomy" id="1186058"/>
    <lineage>
        <taxon>Eukaryota</taxon>
        <taxon>Fungi</taxon>
        <taxon>Dikarya</taxon>
        <taxon>Basidiomycota</taxon>
        <taxon>Agaricomycotina</taxon>
        <taxon>Tremellomycetes</taxon>
        <taxon>Trichosporonales</taxon>
        <taxon>Trichosporonaceae</taxon>
        <taxon>Trichosporon</taxon>
    </lineage>
</organism>
<dbReference type="KEGG" id="tasa:A1Q1_06450"/>
<dbReference type="PANTHER" id="PTHR42923">
    <property type="entry name" value="PROTOPORPHYRINOGEN OXIDASE"/>
    <property type="match status" value="1"/>
</dbReference>
<proteinExistence type="predicted"/>
<dbReference type="HOGENOM" id="CLU_977228_0_0_1"/>
<dbReference type="InterPro" id="IPR036188">
    <property type="entry name" value="FAD/NAD-bd_sf"/>
</dbReference>
<dbReference type="Proteomes" id="UP000002748">
    <property type="component" value="Unassembled WGS sequence"/>
</dbReference>
<dbReference type="GeneID" id="25989962"/>
<gene>
    <name evidence="1" type="ORF">A1Q1_06450</name>
</gene>
<evidence type="ECO:0000313" key="2">
    <source>
        <dbReference type="Proteomes" id="UP000002748"/>
    </source>
</evidence>
<dbReference type="InterPro" id="IPR050464">
    <property type="entry name" value="Zeta_carotene_desat/Oxidored"/>
</dbReference>
<dbReference type="RefSeq" id="XP_014177039.1">
    <property type="nucleotide sequence ID" value="XM_014321564.1"/>
</dbReference>
<dbReference type="Pfam" id="PF13450">
    <property type="entry name" value="NAD_binding_8"/>
    <property type="match status" value="1"/>
</dbReference>
<reference evidence="1 2" key="1">
    <citation type="journal article" date="2012" name="Eukaryot. Cell">
        <title>Draft genome sequence of CBS 2479, the standard type strain of Trichosporon asahii.</title>
        <authorList>
            <person name="Yang R.Y."/>
            <person name="Li H.T."/>
            <person name="Zhu H."/>
            <person name="Zhou G.P."/>
            <person name="Wang M."/>
            <person name="Wang L."/>
        </authorList>
    </citation>
    <scope>NUCLEOTIDE SEQUENCE [LARGE SCALE GENOMIC DNA]</scope>
    <source>
        <strain evidence="2">ATCC 90039 / CBS 2479 / JCM 2466 / KCTC 7840 / NCYC 2677 / UAMH 7654</strain>
    </source>
</reference>
<accession>J5Q323</accession>
<dbReference type="EMBL" id="ALBS01000332">
    <property type="protein sequence ID" value="EJT45218.1"/>
    <property type="molecule type" value="Genomic_DNA"/>
</dbReference>
<dbReference type="AlphaFoldDB" id="J5Q323"/>
<comment type="caution">
    <text evidence="1">The sequence shown here is derived from an EMBL/GenBank/DDBJ whole genome shotgun (WGS) entry which is preliminary data.</text>
</comment>
<dbReference type="SUPFAM" id="SSF51905">
    <property type="entry name" value="FAD/NAD(P)-binding domain"/>
    <property type="match status" value="1"/>
</dbReference>
<dbReference type="OrthoDB" id="5977668at2759"/>
<evidence type="ECO:0000313" key="1">
    <source>
        <dbReference type="EMBL" id="EJT45218.1"/>
    </source>
</evidence>
<dbReference type="VEuPathDB" id="FungiDB:A1Q1_06450"/>
<sequence length="285" mass="30981">MRVAIVGSGFSGLSALWYSPHEVNIYERDWRPGGQFQCAELRPDGKAPCWVDVSQLGYDPKTAPNFDFFLRLLGLATQTSTVKLDDALRRAGSFSWDLAFEVARFTLLAPTAPDVTLETYLKQQGYSAAFFEEYLLKWMVPDDLTALSLPVSQVIELHAPTETIEGGAYVQLVFAVAKLTFSKAVVDTICSIVPPENLHLNTEISAVEALPNGVALTESGGRRHIYDHVILARRSAGDAQARWTRDAVRGAGAVADGPQADQRGAAAGELWEDISEADAAVHNSS</sequence>
<protein>
    <recommendedName>
        <fullName evidence="3">Amine oxidase domain-containing protein</fullName>
    </recommendedName>
</protein>
<evidence type="ECO:0008006" key="3">
    <source>
        <dbReference type="Google" id="ProtNLM"/>
    </source>
</evidence>
<dbReference type="PANTHER" id="PTHR42923:SF17">
    <property type="entry name" value="AMINE OXIDASE DOMAIN-CONTAINING PROTEIN"/>
    <property type="match status" value="1"/>
</dbReference>